<dbReference type="PIRSF" id="PIRSF000446">
    <property type="entry name" value="Mct"/>
    <property type="match status" value="1"/>
</dbReference>
<dbReference type="InterPro" id="IPR024925">
    <property type="entry name" value="Malonyl_CoA-ACP_transAc"/>
</dbReference>
<organism evidence="9 10">
    <name type="scientific">Sphaerochaeta pleomorpha (strain ATCC BAA-1885 / DSM 22778 / Grapes)</name>
    <dbReference type="NCBI Taxonomy" id="158190"/>
    <lineage>
        <taxon>Bacteria</taxon>
        <taxon>Pseudomonadati</taxon>
        <taxon>Spirochaetota</taxon>
        <taxon>Spirochaetia</taxon>
        <taxon>Spirochaetales</taxon>
        <taxon>Sphaerochaetaceae</taxon>
        <taxon>Sphaerochaeta</taxon>
    </lineage>
</organism>
<comment type="catalytic activity">
    <reaction evidence="5 6">
        <text>holo-[ACP] + malonyl-CoA = malonyl-[ACP] + CoA</text>
        <dbReference type="Rhea" id="RHEA:41792"/>
        <dbReference type="Rhea" id="RHEA-COMP:9623"/>
        <dbReference type="Rhea" id="RHEA-COMP:9685"/>
        <dbReference type="ChEBI" id="CHEBI:57287"/>
        <dbReference type="ChEBI" id="CHEBI:57384"/>
        <dbReference type="ChEBI" id="CHEBI:64479"/>
        <dbReference type="ChEBI" id="CHEBI:78449"/>
        <dbReference type="EC" id="2.3.1.39"/>
    </reaction>
</comment>
<dbReference type="GO" id="GO:0006633">
    <property type="term" value="P:fatty acid biosynthetic process"/>
    <property type="evidence" value="ECO:0007669"/>
    <property type="project" value="TreeGrafter"/>
</dbReference>
<proteinExistence type="inferred from homology"/>
<dbReference type="InterPro" id="IPR016036">
    <property type="entry name" value="Malonyl_transacylase_ACP-bd"/>
</dbReference>
<feature type="domain" description="Malonyl-CoA:ACP transacylase (MAT)" evidence="8">
    <location>
        <begin position="7"/>
        <end position="295"/>
    </location>
</feature>
<reference evidence="9 10" key="1">
    <citation type="submission" date="2011-11" db="EMBL/GenBank/DDBJ databases">
        <title>Complete sequence of Spirochaeta sp. grapes.</title>
        <authorList>
            <consortium name="US DOE Joint Genome Institute"/>
            <person name="Lucas S."/>
            <person name="Han J."/>
            <person name="Lapidus A."/>
            <person name="Cheng J.-F."/>
            <person name="Goodwin L."/>
            <person name="Pitluck S."/>
            <person name="Peters L."/>
            <person name="Ovchinnikova G."/>
            <person name="Munk A.C."/>
            <person name="Detter J.C."/>
            <person name="Han C."/>
            <person name="Tapia R."/>
            <person name="Land M."/>
            <person name="Hauser L."/>
            <person name="Kyrpides N."/>
            <person name="Ivanova N."/>
            <person name="Pagani I."/>
            <person name="Ritalahtilisa K."/>
            <person name="Loeffler F."/>
            <person name="Woyke T."/>
        </authorList>
    </citation>
    <scope>NUCLEOTIDE SEQUENCE [LARGE SCALE GENOMIC DNA]</scope>
    <source>
        <strain evidence="10">ATCC BAA-1885 / DSM 22778 / Grapes</strain>
    </source>
</reference>
<evidence type="ECO:0000256" key="5">
    <source>
        <dbReference type="ARBA" id="ARBA00048462"/>
    </source>
</evidence>
<evidence type="ECO:0000313" key="9">
    <source>
        <dbReference type="EMBL" id="AEV29300.1"/>
    </source>
</evidence>
<dbReference type="OrthoDB" id="9805460at2"/>
<evidence type="ECO:0000256" key="1">
    <source>
        <dbReference type="ARBA" id="ARBA00013258"/>
    </source>
</evidence>
<keyword evidence="3 6" id="KW-0808">Transferase</keyword>
<evidence type="ECO:0000256" key="4">
    <source>
        <dbReference type="ARBA" id="ARBA00023315"/>
    </source>
</evidence>
<dbReference type="Gene3D" id="3.40.366.10">
    <property type="entry name" value="Malonyl-Coenzyme A Acyl Carrier Protein, domain 2"/>
    <property type="match status" value="1"/>
</dbReference>
<evidence type="ECO:0000313" key="10">
    <source>
        <dbReference type="Proteomes" id="UP000005632"/>
    </source>
</evidence>
<dbReference type="InterPro" id="IPR001227">
    <property type="entry name" value="Ac_transferase_dom_sf"/>
</dbReference>
<dbReference type="SUPFAM" id="SSF55048">
    <property type="entry name" value="Probable ACP-binding domain of malonyl-CoA ACP transacylase"/>
    <property type="match status" value="1"/>
</dbReference>
<dbReference type="GO" id="GO:0004314">
    <property type="term" value="F:[acyl-carrier-protein] S-malonyltransferase activity"/>
    <property type="evidence" value="ECO:0007669"/>
    <property type="project" value="UniProtKB-EC"/>
</dbReference>
<dbReference type="Proteomes" id="UP000005632">
    <property type="component" value="Chromosome"/>
</dbReference>
<dbReference type="EMBL" id="CP003155">
    <property type="protein sequence ID" value="AEV29300.1"/>
    <property type="molecule type" value="Genomic_DNA"/>
</dbReference>
<keyword evidence="10" id="KW-1185">Reference proteome</keyword>
<protein>
    <recommendedName>
        <fullName evidence="2 6">Malonyl CoA-acyl carrier protein transacylase</fullName>
        <ecNumber evidence="1 6">2.3.1.39</ecNumber>
    </recommendedName>
</protein>
<evidence type="ECO:0000256" key="3">
    <source>
        <dbReference type="ARBA" id="ARBA00022679"/>
    </source>
</evidence>
<dbReference type="SUPFAM" id="SSF52151">
    <property type="entry name" value="FabD/lysophospholipase-like"/>
    <property type="match status" value="1"/>
</dbReference>
<dbReference type="eggNOG" id="COG0331">
    <property type="taxonomic scope" value="Bacteria"/>
</dbReference>
<dbReference type="KEGG" id="sgp:SpiGrapes_1489"/>
<comment type="similarity">
    <text evidence="6">Belongs to the fabD family.</text>
</comment>
<dbReference type="PANTHER" id="PTHR42681">
    <property type="entry name" value="MALONYL-COA-ACYL CARRIER PROTEIN TRANSACYLASE, MITOCHONDRIAL"/>
    <property type="match status" value="1"/>
</dbReference>
<name>G8QV64_SPHPG</name>
<evidence type="ECO:0000259" key="8">
    <source>
        <dbReference type="SMART" id="SM00827"/>
    </source>
</evidence>
<feature type="active site" evidence="7">
    <location>
        <position position="91"/>
    </location>
</feature>
<dbReference type="InterPro" id="IPR050858">
    <property type="entry name" value="Mal-CoA-ACP_Trans/PKS_FabD"/>
</dbReference>
<dbReference type="Gene3D" id="3.30.70.250">
    <property type="entry name" value="Malonyl-CoA ACP transacylase, ACP-binding"/>
    <property type="match status" value="1"/>
</dbReference>
<dbReference type="AlphaFoldDB" id="G8QV64"/>
<evidence type="ECO:0000256" key="2">
    <source>
        <dbReference type="ARBA" id="ARBA00018953"/>
    </source>
</evidence>
<sequence length="324" mass="35022">MVKLIALYPGQGSQFPKMALDLFDASKKVQDLFALASEVCSEDLYKILSEGSEQDLQDTRVTQLVVTLANRAAYTRLQEKGVDFLCHAGFSLGELSAYAAGGIFDEKTLFTIVKKRGLLMAKAAGEAEKKQGKLGMAAVIGLGFAEVETLLKTEKIEGLYCANDNGPKQVVISGRESMIAQAKDLLMGNGARKVIPLKVSGPFHTPFMDDATAEFSEFLASCTFFDPIEPVISSVNGDFVQSKKEALSHISRQLASPLRWTATMQRAVAFADKQESVLIGELGGKDVLSGLWRSSGLPYSCKCIGTEAAIETIGIQEKEVLYGK</sequence>
<dbReference type="GO" id="GO:0005829">
    <property type="term" value="C:cytosol"/>
    <property type="evidence" value="ECO:0007669"/>
    <property type="project" value="TreeGrafter"/>
</dbReference>
<dbReference type="RefSeq" id="WP_014270148.1">
    <property type="nucleotide sequence ID" value="NC_016633.1"/>
</dbReference>
<gene>
    <name evidence="9" type="ordered locus">SpiGrapes_1489</name>
</gene>
<dbReference type="SMART" id="SM00827">
    <property type="entry name" value="PKS_AT"/>
    <property type="match status" value="1"/>
</dbReference>
<keyword evidence="4 6" id="KW-0012">Acyltransferase</keyword>
<accession>G8QV64</accession>
<dbReference type="STRING" id="158190.SpiGrapes_1489"/>
<dbReference type="EC" id="2.3.1.39" evidence="1 6"/>
<evidence type="ECO:0000256" key="6">
    <source>
        <dbReference type="PIRNR" id="PIRNR000446"/>
    </source>
</evidence>
<dbReference type="Pfam" id="PF00698">
    <property type="entry name" value="Acyl_transf_1"/>
    <property type="match status" value="1"/>
</dbReference>
<dbReference type="InterPro" id="IPR014043">
    <property type="entry name" value="Acyl_transferase_dom"/>
</dbReference>
<dbReference type="InterPro" id="IPR016035">
    <property type="entry name" value="Acyl_Trfase/lysoPLipase"/>
</dbReference>
<feature type="active site" evidence="7">
    <location>
        <position position="204"/>
    </location>
</feature>
<dbReference type="HOGENOM" id="CLU_030558_1_1_12"/>
<evidence type="ECO:0000256" key="7">
    <source>
        <dbReference type="PIRSR" id="PIRSR000446-1"/>
    </source>
</evidence>
<dbReference type="PANTHER" id="PTHR42681:SF1">
    <property type="entry name" value="MALONYL-COA-ACYL CARRIER PROTEIN TRANSACYLASE, MITOCHONDRIAL"/>
    <property type="match status" value="1"/>
</dbReference>